<gene>
    <name evidence="10 11" type="primary">plsX</name>
    <name evidence="11" type="ORF">H9892_06920</name>
</gene>
<dbReference type="AlphaFoldDB" id="A0A9D1Q0M0"/>
<dbReference type="SUPFAM" id="SSF53659">
    <property type="entry name" value="Isocitrate/Isopropylmalate dehydrogenase-like"/>
    <property type="match status" value="1"/>
</dbReference>
<comment type="pathway">
    <text evidence="10">Lipid metabolism; phospholipid metabolism.</text>
</comment>
<dbReference type="PANTHER" id="PTHR30100">
    <property type="entry name" value="FATTY ACID/PHOSPHOLIPID SYNTHESIS PROTEIN PLSX"/>
    <property type="match status" value="1"/>
</dbReference>
<name>A0A9D1Q0M0_9FIRM</name>
<comment type="subunit">
    <text evidence="9 10">Homodimer. Probably interacts with PlsY.</text>
</comment>
<evidence type="ECO:0000256" key="3">
    <source>
        <dbReference type="ARBA" id="ARBA00022516"/>
    </source>
</evidence>
<dbReference type="GO" id="GO:0006633">
    <property type="term" value="P:fatty acid biosynthetic process"/>
    <property type="evidence" value="ECO:0007669"/>
    <property type="project" value="UniProtKB-UniRule"/>
</dbReference>
<evidence type="ECO:0000256" key="6">
    <source>
        <dbReference type="ARBA" id="ARBA00023209"/>
    </source>
</evidence>
<dbReference type="EC" id="2.3.1.274" evidence="8 10"/>
<evidence type="ECO:0000256" key="1">
    <source>
        <dbReference type="ARBA" id="ARBA00001232"/>
    </source>
</evidence>
<evidence type="ECO:0000313" key="11">
    <source>
        <dbReference type="EMBL" id="HIW03055.1"/>
    </source>
</evidence>
<reference evidence="11" key="2">
    <citation type="submission" date="2021-04" db="EMBL/GenBank/DDBJ databases">
        <authorList>
            <person name="Gilroy R."/>
        </authorList>
    </citation>
    <scope>NUCLEOTIDE SEQUENCE</scope>
    <source>
        <strain evidence="11">12435</strain>
    </source>
</reference>
<comment type="catalytic activity">
    <reaction evidence="1 10">
        <text>a fatty acyl-[ACP] + phosphate = an acyl phosphate + holo-[ACP]</text>
        <dbReference type="Rhea" id="RHEA:42292"/>
        <dbReference type="Rhea" id="RHEA-COMP:9685"/>
        <dbReference type="Rhea" id="RHEA-COMP:14125"/>
        <dbReference type="ChEBI" id="CHEBI:43474"/>
        <dbReference type="ChEBI" id="CHEBI:59918"/>
        <dbReference type="ChEBI" id="CHEBI:64479"/>
        <dbReference type="ChEBI" id="CHEBI:138651"/>
        <dbReference type="EC" id="2.3.1.274"/>
    </reaction>
</comment>
<accession>A0A9D1Q0M0</accession>
<dbReference type="PANTHER" id="PTHR30100:SF1">
    <property type="entry name" value="PHOSPHATE ACYLTRANSFERASE"/>
    <property type="match status" value="1"/>
</dbReference>
<comment type="subcellular location">
    <subcellularLocation>
        <location evidence="10">Cytoplasm</location>
    </subcellularLocation>
    <text evidence="10">Associated with the membrane possibly through PlsY.</text>
</comment>
<comment type="similarity">
    <text evidence="10">Belongs to the PlsX family.</text>
</comment>
<evidence type="ECO:0000256" key="10">
    <source>
        <dbReference type="HAMAP-Rule" id="MF_00019"/>
    </source>
</evidence>
<proteinExistence type="inferred from homology"/>
<dbReference type="Proteomes" id="UP000823990">
    <property type="component" value="Unassembled WGS sequence"/>
</dbReference>
<evidence type="ECO:0000256" key="4">
    <source>
        <dbReference type="ARBA" id="ARBA00022679"/>
    </source>
</evidence>
<keyword evidence="6 10" id="KW-0594">Phospholipid biosynthesis</keyword>
<dbReference type="Gene3D" id="3.40.718.10">
    <property type="entry name" value="Isopropylmalate Dehydrogenase"/>
    <property type="match status" value="1"/>
</dbReference>
<comment type="caution">
    <text evidence="11">The sequence shown here is derived from an EMBL/GenBank/DDBJ whole genome shotgun (WGS) entry which is preliminary data.</text>
</comment>
<comment type="function">
    <text evidence="10">Catalyzes the reversible formation of acyl-phosphate (acyl-PO(4)) from acyl-[acyl-carrier-protein] (acyl-ACP). This enzyme utilizes acyl-ACP as fatty acyl donor, but not acyl-CoA.</text>
</comment>
<dbReference type="GO" id="GO:0043811">
    <property type="term" value="F:phosphate:acyl-[acyl carrier protein] acyltransferase activity"/>
    <property type="evidence" value="ECO:0007669"/>
    <property type="project" value="UniProtKB-UniRule"/>
</dbReference>
<dbReference type="NCBIfam" id="TIGR00182">
    <property type="entry name" value="plsX"/>
    <property type="match status" value="1"/>
</dbReference>
<keyword evidence="4 10" id="KW-0808">Transferase</keyword>
<keyword evidence="3 10" id="KW-0444">Lipid biosynthesis</keyword>
<dbReference type="InterPro" id="IPR003664">
    <property type="entry name" value="FA_synthesis"/>
</dbReference>
<organism evidence="11 12">
    <name type="scientific">Candidatus Protoclostridium stercorigallinarum</name>
    <dbReference type="NCBI Taxonomy" id="2838741"/>
    <lineage>
        <taxon>Bacteria</taxon>
        <taxon>Bacillati</taxon>
        <taxon>Bacillota</taxon>
        <taxon>Clostridia</taxon>
        <taxon>Candidatus Protoclostridium</taxon>
    </lineage>
</organism>
<evidence type="ECO:0000256" key="5">
    <source>
        <dbReference type="ARBA" id="ARBA00023098"/>
    </source>
</evidence>
<keyword evidence="2 10" id="KW-0963">Cytoplasm</keyword>
<protein>
    <recommendedName>
        <fullName evidence="8 10">Phosphate acyltransferase</fullName>
        <ecNumber evidence="8 10">2.3.1.274</ecNumber>
    </recommendedName>
    <alternativeName>
        <fullName evidence="10">Acyl-ACP phosphotransacylase</fullName>
    </alternativeName>
    <alternativeName>
        <fullName evidence="10">Acyl-[acyl-carrier-protein]--phosphate acyltransferase</fullName>
    </alternativeName>
    <alternativeName>
        <fullName evidence="10">Phosphate-acyl-ACP acyltransferase</fullName>
    </alternativeName>
</protein>
<dbReference type="GO" id="GO:0008654">
    <property type="term" value="P:phospholipid biosynthetic process"/>
    <property type="evidence" value="ECO:0007669"/>
    <property type="project" value="UniProtKB-KW"/>
</dbReference>
<evidence type="ECO:0000313" key="12">
    <source>
        <dbReference type="Proteomes" id="UP000823990"/>
    </source>
</evidence>
<keyword evidence="5 10" id="KW-0443">Lipid metabolism</keyword>
<keyword evidence="11" id="KW-0012">Acyltransferase</keyword>
<dbReference type="GO" id="GO:0005737">
    <property type="term" value="C:cytoplasm"/>
    <property type="evidence" value="ECO:0007669"/>
    <property type="project" value="UniProtKB-SubCell"/>
</dbReference>
<reference evidence="11" key="1">
    <citation type="journal article" date="2021" name="PeerJ">
        <title>Extensive microbial diversity within the chicken gut microbiome revealed by metagenomics and culture.</title>
        <authorList>
            <person name="Gilroy R."/>
            <person name="Ravi A."/>
            <person name="Getino M."/>
            <person name="Pursley I."/>
            <person name="Horton D.L."/>
            <person name="Alikhan N.F."/>
            <person name="Baker D."/>
            <person name="Gharbi K."/>
            <person name="Hall N."/>
            <person name="Watson M."/>
            <person name="Adriaenssens E.M."/>
            <person name="Foster-Nyarko E."/>
            <person name="Jarju S."/>
            <person name="Secka A."/>
            <person name="Antonio M."/>
            <person name="Oren A."/>
            <person name="Chaudhuri R.R."/>
            <person name="La Ragione R."/>
            <person name="Hildebrand F."/>
            <person name="Pallen M.J."/>
        </authorList>
    </citation>
    <scope>NUCLEOTIDE SEQUENCE</scope>
    <source>
        <strain evidence="11">12435</strain>
    </source>
</reference>
<dbReference type="InterPro" id="IPR012281">
    <property type="entry name" value="Phospholipid_synth_PlsX-like"/>
</dbReference>
<evidence type="ECO:0000256" key="8">
    <source>
        <dbReference type="ARBA" id="ARBA00024069"/>
    </source>
</evidence>
<sequence length="332" mass="35575">MKVYIDVMGGDRPAEIIQGAVSAAKEHADITIVLAGSRELISDALSGAGIPDNIETEYTSEVITNDDSPTMAIKTKKDSSLVRVFDMLAKDDEALGVISAGSTGAVLTGATLLIGRMEGIYRPTLISHLPTMDGGSVCITDCGANMDSHPEWLVQFAVMGSAYMRAMTGKEEPRVALLNVGTEDHKGNTLLRETYPLLKSSDLNFVGNMEARDTLTGKYDVVVCDGYDGNVLLKGSEGAAKMVMKALKNAIMSSLSAKIGYLFMKKAFSELRRDMDYNNYGGGVFLGTKKPVIKAHGSSNAAAIKQCVNQLISIRRGNVYDVIRKGIDDSAK</sequence>
<keyword evidence="7 10" id="KW-1208">Phospholipid metabolism</keyword>
<dbReference type="Pfam" id="PF02504">
    <property type="entry name" value="FA_synthesis"/>
    <property type="match status" value="1"/>
</dbReference>
<evidence type="ECO:0000256" key="2">
    <source>
        <dbReference type="ARBA" id="ARBA00022490"/>
    </source>
</evidence>
<dbReference type="PIRSF" id="PIRSF002465">
    <property type="entry name" value="Phsphlp_syn_PlsX"/>
    <property type="match status" value="1"/>
</dbReference>
<dbReference type="HAMAP" id="MF_00019">
    <property type="entry name" value="PlsX"/>
    <property type="match status" value="1"/>
</dbReference>
<dbReference type="EMBL" id="DXHS01000119">
    <property type="protein sequence ID" value="HIW03055.1"/>
    <property type="molecule type" value="Genomic_DNA"/>
</dbReference>
<evidence type="ECO:0000256" key="7">
    <source>
        <dbReference type="ARBA" id="ARBA00023264"/>
    </source>
</evidence>
<evidence type="ECO:0000256" key="9">
    <source>
        <dbReference type="ARBA" id="ARBA00046608"/>
    </source>
</evidence>